<dbReference type="OrthoDB" id="9986881at2759"/>
<keyword evidence="4 6" id="KW-0472">Membrane</keyword>
<evidence type="ECO:0000313" key="9">
    <source>
        <dbReference type="Proteomes" id="UP000566819"/>
    </source>
</evidence>
<dbReference type="AlphaFoldDB" id="A0A8H4RMQ4"/>
<comment type="caution">
    <text evidence="8">The sequence shown here is derived from an EMBL/GenBank/DDBJ whole genome shotgun (WGS) entry which is preliminary data.</text>
</comment>
<sequence length="569" mass="62453">MNSAQLSDPTSEVDPVTSADASDVEKGSFEGAKENSNLSSRPEDINISVSKREVISALALNDNVVDFDGLDDPQRPLNWPMGKKVLNTVLYSFCTMGSTWASTIYASGIPQVQSQFQVSAEIGVLGVSLFLFGNAFGPLLFAPLSEYYGRKISVLLPAFFCMVFSFATATSKDIQTLLLTRFFAGVFASAPLSNVGGVLADIWPPQHRGAALLVYGVAVIVGPLIAPIVGGALVLNLQRTGWRWTEYITGILLAVILVTSIFGIDESFPPVLLSRKANKLRHETKNWAIRSKQQETDYSLKDMSRKYFVVPFEMIVDPICFVINLYAAFCYAIIYLAILTFPIEFQEKRGWNSVVGSLPFLAMLVGVAIGGAINMWSQKFYVTRLVANNNKAVPEARLLPMMIGSIFFAAGFFIMGWTSDPSIPWIGFCVGAACIGLGFFTIFQSAINYLVDTYLMLAASALAANMLMRSVLAGAFPLFATTMFNKLGINWACSLLGFISVAMIPIPFLYYLIVPIPISIIARGLSEILTIKHQQLAEDRSNGSWQNQWLGHMRFPLSHDLVGFSAMFY</sequence>
<dbReference type="PANTHER" id="PTHR23502:SF59">
    <property type="entry name" value="MULTIDRUG TRANSPORTER, PUTATIVE (AFU_ORTHOLOGUE AFUA_1G10370)-RELATED"/>
    <property type="match status" value="1"/>
</dbReference>
<dbReference type="InterPro" id="IPR011701">
    <property type="entry name" value="MFS"/>
</dbReference>
<evidence type="ECO:0000256" key="2">
    <source>
        <dbReference type="ARBA" id="ARBA00022692"/>
    </source>
</evidence>
<organism evidence="8 9">
    <name type="scientific">Cudoniella acicularis</name>
    <dbReference type="NCBI Taxonomy" id="354080"/>
    <lineage>
        <taxon>Eukaryota</taxon>
        <taxon>Fungi</taxon>
        <taxon>Dikarya</taxon>
        <taxon>Ascomycota</taxon>
        <taxon>Pezizomycotina</taxon>
        <taxon>Leotiomycetes</taxon>
        <taxon>Helotiales</taxon>
        <taxon>Tricladiaceae</taxon>
        <taxon>Cudoniella</taxon>
    </lineage>
</organism>
<evidence type="ECO:0000256" key="6">
    <source>
        <dbReference type="SAM" id="Phobius"/>
    </source>
</evidence>
<feature type="transmembrane region" description="Helical" evidence="6">
    <location>
        <begin position="118"/>
        <end position="140"/>
    </location>
</feature>
<keyword evidence="3 6" id="KW-1133">Transmembrane helix</keyword>
<keyword evidence="9" id="KW-1185">Reference proteome</keyword>
<feature type="transmembrane region" description="Helical" evidence="6">
    <location>
        <begin position="488"/>
        <end position="513"/>
    </location>
</feature>
<reference evidence="8 9" key="1">
    <citation type="submission" date="2020-03" db="EMBL/GenBank/DDBJ databases">
        <title>Draft Genome Sequence of Cudoniella acicularis.</title>
        <authorList>
            <person name="Buettner E."/>
            <person name="Kellner H."/>
        </authorList>
    </citation>
    <scope>NUCLEOTIDE SEQUENCE [LARGE SCALE GENOMIC DNA]</scope>
    <source>
        <strain evidence="8 9">DSM 108380</strain>
    </source>
</reference>
<dbReference type="EMBL" id="JAAMPI010000314">
    <property type="protein sequence ID" value="KAF4632822.1"/>
    <property type="molecule type" value="Genomic_DNA"/>
</dbReference>
<dbReference type="SUPFAM" id="SSF103473">
    <property type="entry name" value="MFS general substrate transporter"/>
    <property type="match status" value="1"/>
</dbReference>
<feature type="transmembrane region" description="Helical" evidence="6">
    <location>
        <begin position="152"/>
        <end position="170"/>
    </location>
</feature>
<dbReference type="Proteomes" id="UP000566819">
    <property type="component" value="Unassembled WGS sequence"/>
</dbReference>
<feature type="transmembrane region" description="Helical" evidence="6">
    <location>
        <begin position="212"/>
        <end position="235"/>
    </location>
</feature>
<feature type="transmembrane region" description="Helical" evidence="6">
    <location>
        <begin position="455"/>
        <end position="476"/>
    </location>
</feature>
<accession>A0A8H4RMQ4</accession>
<feature type="region of interest" description="Disordered" evidence="5">
    <location>
        <begin position="1"/>
        <end position="41"/>
    </location>
</feature>
<protein>
    <recommendedName>
        <fullName evidence="7">Major facilitator superfamily (MFS) profile domain-containing protein</fullName>
    </recommendedName>
</protein>
<evidence type="ECO:0000313" key="8">
    <source>
        <dbReference type="EMBL" id="KAF4632822.1"/>
    </source>
</evidence>
<keyword evidence="2 6" id="KW-0812">Transmembrane</keyword>
<dbReference type="InterPro" id="IPR020846">
    <property type="entry name" value="MFS_dom"/>
</dbReference>
<feature type="compositionally biased region" description="Basic and acidic residues" evidence="5">
    <location>
        <begin position="23"/>
        <end position="33"/>
    </location>
</feature>
<evidence type="ECO:0000256" key="4">
    <source>
        <dbReference type="ARBA" id="ARBA00023136"/>
    </source>
</evidence>
<dbReference type="PANTHER" id="PTHR23502">
    <property type="entry name" value="MAJOR FACILITATOR SUPERFAMILY"/>
    <property type="match status" value="1"/>
</dbReference>
<feature type="transmembrane region" description="Helical" evidence="6">
    <location>
        <begin position="315"/>
        <end position="338"/>
    </location>
</feature>
<gene>
    <name evidence="8" type="ORF">G7Y89_g5303</name>
</gene>
<dbReference type="CDD" id="cd17323">
    <property type="entry name" value="MFS_Tpo1_MDR_like"/>
    <property type="match status" value="1"/>
</dbReference>
<feature type="transmembrane region" description="Helical" evidence="6">
    <location>
        <begin position="358"/>
        <end position="377"/>
    </location>
</feature>
<feature type="transmembrane region" description="Helical" evidence="6">
    <location>
        <begin position="85"/>
        <end position="106"/>
    </location>
</feature>
<feature type="transmembrane region" description="Helical" evidence="6">
    <location>
        <begin position="398"/>
        <end position="417"/>
    </location>
</feature>
<dbReference type="Gene3D" id="1.20.1250.20">
    <property type="entry name" value="MFS general substrate transporter like domains"/>
    <property type="match status" value="1"/>
</dbReference>
<evidence type="ECO:0000256" key="3">
    <source>
        <dbReference type="ARBA" id="ARBA00022989"/>
    </source>
</evidence>
<dbReference type="Pfam" id="PF07690">
    <property type="entry name" value="MFS_1"/>
    <property type="match status" value="1"/>
</dbReference>
<feature type="transmembrane region" description="Helical" evidence="6">
    <location>
        <begin position="182"/>
        <end position="200"/>
    </location>
</feature>
<dbReference type="InterPro" id="IPR036259">
    <property type="entry name" value="MFS_trans_sf"/>
</dbReference>
<dbReference type="PROSITE" id="PS50850">
    <property type="entry name" value="MFS"/>
    <property type="match status" value="1"/>
</dbReference>
<dbReference type="GO" id="GO:0005886">
    <property type="term" value="C:plasma membrane"/>
    <property type="evidence" value="ECO:0007669"/>
    <property type="project" value="TreeGrafter"/>
</dbReference>
<feature type="transmembrane region" description="Helical" evidence="6">
    <location>
        <begin position="247"/>
        <end position="264"/>
    </location>
</feature>
<feature type="compositionally biased region" description="Polar residues" evidence="5">
    <location>
        <begin position="1"/>
        <end position="10"/>
    </location>
</feature>
<dbReference type="FunFam" id="1.20.1250.20:FF:000011">
    <property type="entry name" value="MFS multidrug transporter, putative"/>
    <property type="match status" value="1"/>
</dbReference>
<evidence type="ECO:0000256" key="5">
    <source>
        <dbReference type="SAM" id="MobiDB-lite"/>
    </source>
</evidence>
<evidence type="ECO:0000256" key="1">
    <source>
        <dbReference type="ARBA" id="ARBA00004141"/>
    </source>
</evidence>
<proteinExistence type="predicted"/>
<name>A0A8H4RMQ4_9HELO</name>
<evidence type="ECO:0000259" key="7">
    <source>
        <dbReference type="PROSITE" id="PS50850"/>
    </source>
</evidence>
<feature type="transmembrane region" description="Helical" evidence="6">
    <location>
        <begin position="423"/>
        <end position="443"/>
    </location>
</feature>
<feature type="domain" description="Major facilitator superfamily (MFS) profile" evidence="7">
    <location>
        <begin position="87"/>
        <end position="517"/>
    </location>
</feature>
<comment type="subcellular location">
    <subcellularLocation>
        <location evidence="1">Membrane</location>
        <topology evidence="1">Multi-pass membrane protein</topology>
    </subcellularLocation>
</comment>
<dbReference type="GO" id="GO:0022857">
    <property type="term" value="F:transmembrane transporter activity"/>
    <property type="evidence" value="ECO:0007669"/>
    <property type="project" value="InterPro"/>
</dbReference>